<dbReference type="GO" id="GO:0006508">
    <property type="term" value="P:proteolysis"/>
    <property type="evidence" value="ECO:0007669"/>
    <property type="project" value="InterPro"/>
</dbReference>
<dbReference type="Pfam" id="PF00089">
    <property type="entry name" value="Trypsin"/>
    <property type="match status" value="1"/>
</dbReference>
<dbReference type="FunFam" id="2.40.10.10:FF:000068">
    <property type="entry name" value="transmembrane protease serine 2"/>
    <property type="match status" value="1"/>
</dbReference>
<dbReference type="InterPro" id="IPR001314">
    <property type="entry name" value="Peptidase_S1A"/>
</dbReference>
<feature type="compositionally biased region" description="Pro residues" evidence="2">
    <location>
        <begin position="744"/>
        <end position="774"/>
    </location>
</feature>
<organism evidence="5">
    <name type="scientific">Thrips palmi</name>
    <name type="common">Melon thrips</name>
    <dbReference type="NCBI Taxonomy" id="161013"/>
    <lineage>
        <taxon>Eukaryota</taxon>
        <taxon>Metazoa</taxon>
        <taxon>Ecdysozoa</taxon>
        <taxon>Arthropoda</taxon>
        <taxon>Hexapoda</taxon>
        <taxon>Insecta</taxon>
        <taxon>Pterygota</taxon>
        <taxon>Neoptera</taxon>
        <taxon>Paraneoptera</taxon>
        <taxon>Thysanoptera</taxon>
        <taxon>Terebrantia</taxon>
        <taxon>Thripoidea</taxon>
        <taxon>Thripidae</taxon>
        <taxon>Thrips</taxon>
    </lineage>
</organism>
<feature type="compositionally biased region" description="Low complexity" evidence="2">
    <location>
        <begin position="339"/>
        <end position="363"/>
    </location>
</feature>
<dbReference type="AlphaFoldDB" id="A0A6P8ZIQ6"/>
<accession>A0A6P8ZIQ6</accession>
<protein>
    <submittedName>
        <fullName evidence="5">Basic proline-rich protein-like</fullName>
    </submittedName>
</protein>
<dbReference type="PANTHER" id="PTHR24252:SF7">
    <property type="entry name" value="HYALIN"/>
    <property type="match status" value="1"/>
</dbReference>
<feature type="domain" description="Peptidase S1" evidence="3">
    <location>
        <begin position="830"/>
        <end position="1081"/>
    </location>
</feature>
<dbReference type="Pfam" id="PF18399">
    <property type="entry name" value="CLIP_SPH_Scar"/>
    <property type="match status" value="1"/>
</dbReference>
<keyword evidence="1" id="KW-1015">Disulfide bond</keyword>
<evidence type="ECO:0000256" key="1">
    <source>
        <dbReference type="ARBA" id="ARBA00023157"/>
    </source>
</evidence>
<name>A0A6P8ZIQ6_THRPL</name>
<sequence>MHKSFFTFIEREGNPPEQERYKTETPETETPETETPETETPETETPETETPETETPETETPETETPETETPETETPETETPETETPETETPETETPETETPETETPEAETPETETPETETPETETQDGLQRRRLQSSSHGSHRAAVRGPGRGPAGRAGHPPVRRGALPPAEAVDHHSVPRRPAPRQQRRVPGAGAGSAAPVPAAAAVQAAAAVPAAAAPERRAAVLARRQLLVGVGVAALQRRVHRPGLRPAGAAPGRERRQPLPVGRPAPAAAAAPPPAAPAGQRGRLRRRPLGAPADARLRHPLQPARPGVRGPGPVPGRLRRARRQRHPTGSVQFRVADVLPAAPAPAAAPAAAVPAAAAPDRRLRTAPAQIPRPQPPPPSYGGVGGYSQPQPNYQPQPTPGPYTGPLNTTPYPGCAAALKCVEEQYCTAEGVMANSPQYLTREQQENRVPMSDCQNPETGIIGKCCRDPNYKDPWPGGMMMKNMPGSAPSAPSGPGVAPPPPPPPPARTPFQDTCANSGGVCVPSQQCPSQSRMQPEQGCSMASGAAGGVCCEEAQPYQEGQDEEPTTNPNLTKEANLYYQAPSKPTVPGPAVSGLPQNPPPRPGRRPPPRPAPQPTYAPQPPPQPAPQPTYAPQPPPQPAPQPTYAPQPPPQPAPQPTYAPQPPPQPAPQPTYAPQPPPQPAPQPTYAPQPAPQPTYYNPQPAAPKPTFAPPPPPQPAPQPTYAPQPSPQPSPQTTFPSQPPPQPTYAPAPPSPAAPQPSYSPQPPPLQPLERTPQPQQPAPELQPPQESPLPPLPEAAPTKPSYGPQSPEACGQRRQVPRPEGLSPGQAAPGEYPWQAIVASRADRNPICGAAVLSKDAVITAAHCVHGMEPSDLMVIAGEHLMGVPDPGAQETSVAAIARHPDFNPTSLFNDHAVLRLAEPLTLGERVGTVCLPEQSGQANLAGTNPAQDCVATGWGLKALKGNHVGSGLNAVPARLMAAQEAEQHLRRTFLGPNFRMHQSQVCALATKPETTLCMVDPGGPLACPKPDGAMVLAGVYSWDVGCHPSMVSAPEGPKSPTAFSAVDADWVRRVMAEPIQNLVQESRNEVLRKQQQEKQPEHPKPGFDQGYGK</sequence>
<proteinExistence type="predicted"/>
<feature type="compositionally biased region" description="Basic residues" evidence="2">
    <location>
        <begin position="322"/>
        <end position="331"/>
    </location>
</feature>
<feature type="compositionally biased region" description="Low complexity" evidence="2">
    <location>
        <begin position="263"/>
        <end position="275"/>
    </location>
</feature>
<dbReference type="InterPro" id="IPR043504">
    <property type="entry name" value="Peptidase_S1_PA_chymotrypsin"/>
</dbReference>
<dbReference type="KEGG" id="tpal:117641035"/>
<evidence type="ECO:0000313" key="5">
    <source>
        <dbReference type="RefSeq" id="XP_034234019.1"/>
    </source>
</evidence>
<evidence type="ECO:0000259" key="3">
    <source>
        <dbReference type="PROSITE" id="PS50240"/>
    </source>
</evidence>
<feature type="compositionally biased region" description="Basic and acidic residues" evidence="2">
    <location>
        <begin position="9"/>
        <end position="25"/>
    </location>
</feature>
<feature type="region of interest" description="Disordered" evidence="2">
    <location>
        <begin position="1090"/>
        <end position="1118"/>
    </location>
</feature>
<evidence type="ECO:0000256" key="2">
    <source>
        <dbReference type="SAM" id="MobiDB-lite"/>
    </source>
</evidence>
<dbReference type="GeneID" id="117641035"/>
<dbReference type="PROSITE" id="PS00134">
    <property type="entry name" value="TRYPSIN_HIS"/>
    <property type="match status" value="1"/>
</dbReference>
<feature type="compositionally biased region" description="Pro residues" evidence="2">
    <location>
        <begin position="614"/>
        <end position="699"/>
    </location>
</feature>
<dbReference type="InParanoid" id="A0A6P8ZIQ6"/>
<feature type="region of interest" description="Disordered" evidence="2">
    <location>
        <begin position="1"/>
        <end position="221"/>
    </location>
</feature>
<feature type="compositionally biased region" description="Low complexity" evidence="2">
    <location>
        <begin position="489"/>
        <end position="500"/>
    </location>
</feature>
<dbReference type="InterPro" id="IPR001254">
    <property type="entry name" value="Trypsin_dom"/>
</dbReference>
<feature type="compositionally biased region" description="Pro residues" evidence="2">
    <location>
        <begin position="397"/>
        <end position="407"/>
    </location>
</feature>
<dbReference type="InterPro" id="IPR018114">
    <property type="entry name" value="TRYPSIN_HIS"/>
</dbReference>
<feature type="compositionally biased region" description="Basic residues" evidence="2">
    <location>
        <begin position="178"/>
        <end position="188"/>
    </location>
</feature>
<dbReference type="RefSeq" id="XP_034234019.1">
    <property type="nucleotide sequence ID" value="XM_034378128.1"/>
</dbReference>
<reference evidence="5" key="1">
    <citation type="submission" date="2025-08" db="UniProtKB">
        <authorList>
            <consortium name="RefSeq"/>
        </authorList>
    </citation>
    <scope>IDENTIFICATION</scope>
    <source>
        <tissue evidence="5">Total insect</tissue>
    </source>
</reference>
<dbReference type="InterPro" id="IPR040973">
    <property type="entry name" value="CLIP_SPH_Scar"/>
</dbReference>
<feature type="compositionally biased region" description="Pro residues" evidence="2">
    <location>
        <begin position="707"/>
        <end position="737"/>
    </location>
</feature>
<feature type="compositionally biased region" description="Pro residues" evidence="2">
    <location>
        <begin position="375"/>
        <end position="384"/>
    </location>
</feature>
<dbReference type="InterPro" id="IPR009003">
    <property type="entry name" value="Peptidase_S1_PA"/>
</dbReference>
<dbReference type="Proteomes" id="UP000515158">
    <property type="component" value="Unplaced"/>
</dbReference>
<dbReference type="PROSITE" id="PS50240">
    <property type="entry name" value="TRYPSIN_DOM"/>
    <property type="match status" value="1"/>
</dbReference>
<dbReference type="SUPFAM" id="SSF50494">
    <property type="entry name" value="Trypsin-like serine proteases"/>
    <property type="match status" value="1"/>
</dbReference>
<feature type="compositionally biased region" description="Acidic residues" evidence="2">
    <location>
        <begin position="26"/>
        <end position="125"/>
    </location>
</feature>
<dbReference type="Gene3D" id="2.40.10.10">
    <property type="entry name" value="Trypsin-like serine proteases"/>
    <property type="match status" value="2"/>
</dbReference>
<dbReference type="SMART" id="SM00020">
    <property type="entry name" value="Tryp_SPc"/>
    <property type="match status" value="1"/>
</dbReference>
<keyword evidence="4" id="KW-1185">Reference proteome</keyword>
<feature type="compositionally biased region" description="Pro residues" evidence="2">
    <location>
        <begin position="501"/>
        <end position="512"/>
    </location>
</feature>
<feature type="compositionally biased region" description="Pro residues" evidence="2">
    <location>
        <begin position="782"/>
        <end position="802"/>
    </location>
</feature>
<dbReference type="OrthoDB" id="10064156at2759"/>
<dbReference type="PRINTS" id="PR00722">
    <property type="entry name" value="CHYMOTRYPSIN"/>
</dbReference>
<evidence type="ECO:0000313" key="4">
    <source>
        <dbReference type="Proteomes" id="UP000515158"/>
    </source>
</evidence>
<feature type="compositionally biased region" description="Low complexity" evidence="2">
    <location>
        <begin position="189"/>
        <end position="221"/>
    </location>
</feature>
<feature type="region of interest" description="Disordered" evidence="2">
    <location>
        <begin position="239"/>
        <end position="410"/>
    </location>
</feature>
<dbReference type="CDD" id="cd00190">
    <property type="entry name" value="Tryp_SPc"/>
    <property type="match status" value="1"/>
</dbReference>
<feature type="compositionally biased region" description="Low complexity" evidence="2">
    <location>
        <begin position="156"/>
        <end position="166"/>
    </location>
</feature>
<dbReference type="PANTHER" id="PTHR24252">
    <property type="entry name" value="ACROSIN-RELATED"/>
    <property type="match status" value="1"/>
</dbReference>
<feature type="region of interest" description="Disordered" evidence="2">
    <location>
        <begin position="487"/>
        <end position="838"/>
    </location>
</feature>
<dbReference type="GO" id="GO:0004252">
    <property type="term" value="F:serine-type endopeptidase activity"/>
    <property type="evidence" value="ECO:0007669"/>
    <property type="project" value="InterPro"/>
</dbReference>
<feature type="compositionally biased region" description="Basic and acidic residues" evidence="2">
    <location>
        <begin position="1091"/>
        <end position="1110"/>
    </location>
</feature>
<gene>
    <name evidence="5" type="primary">LOC117641035</name>
</gene>
<feature type="compositionally biased region" description="Polar residues" evidence="2">
    <location>
        <begin position="528"/>
        <end position="539"/>
    </location>
</feature>